<feature type="compositionally biased region" description="Polar residues" evidence="1">
    <location>
        <begin position="50"/>
        <end position="67"/>
    </location>
</feature>
<comment type="caution">
    <text evidence="2">The sequence shown here is derived from an EMBL/GenBank/DDBJ whole genome shotgun (WGS) entry which is preliminary data.</text>
</comment>
<name>A0ABW1YCR4_9DEIO</name>
<evidence type="ECO:0000256" key="1">
    <source>
        <dbReference type="SAM" id="MobiDB-lite"/>
    </source>
</evidence>
<dbReference type="Proteomes" id="UP001596297">
    <property type="component" value="Unassembled WGS sequence"/>
</dbReference>
<evidence type="ECO:0000313" key="3">
    <source>
        <dbReference type="Proteomes" id="UP001596297"/>
    </source>
</evidence>
<accession>A0ABW1YCR4</accession>
<protein>
    <submittedName>
        <fullName evidence="2">Uncharacterized protein</fullName>
    </submittedName>
</protein>
<organism evidence="2 3">
    <name type="scientific">Deinococcus lacus</name>
    <dbReference type="NCBI Taxonomy" id="392561"/>
    <lineage>
        <taxon>Bacteria</taxon>
        <taxon>Thermotogati</taxon>
        <taxon>Deinococcota</taxon>
        <taxon>Deinococci</taxon>
        <taxon>Deinococcales</taxon>
        <taxon>Deinococcaceae</taxon>
        <taxon>Deinococcus</taxon>
    </lineage>
</organism>
<gene>
    <name evidence="2" type="ORF">ACFP81_00635</name>
</gene>
<reference evidence="3" key="1">
    <citation type="journal article" date="2019" name="Int. J. Syst. Evol. Microbiol.">
        <title>The Global Catalogue of Microorganisms (GCM) 10K type strain sequencing project: providing services to taxonomists for standard genome sequencing and annotation.</title>
        <authorList>
            <consortium name="The Broad Institute Genomics Platform"/>
            <consortium name="The Broad Institute Genome Sequencing Center for Infectious Disease"/>
            <person name="Wu L."/>
            <person name="Ma J."/>
        </authorList>
    </citation>
    <scope>NUCLEOTIDE SEQUENCE [LARGE SCALE GENOMIC DNA]</scope>
    <source>
        <strain evidence="3">CGMCC 1.15772</strain>
    </source>
</reference>
<sequence>MGAQLPSGDLGLQAMRPKSPQGDSQGGPGSSQRAGEVGGVFVHWPRESSAGLTQVTGPRCSTGSVEA</sequence>
<keyword evidence="3" id="KW-1185">Reference proteome</keyword>
<dbReference type="RefSeq" id="WP_380081707.1">
    <property type="nucleotide sequence ID" value="NZ_JBHSWD010000001.1"/>
</dbReference>
<dbReference type="EMBL" id="JBHSWD010000001">
    <property type="protein sequence ID" value="MFC6590689.1"/>
    <property type="molecule type" value="Genomic_DNA"/>
</dbReference>
<proteinExistence type="predicted"/>
<evidence type="ECO:0000313" key="2">
    <source>
        <dbReference type="EMBL" id="MFC6590689.1"/>
    </source>
</evidence>
<feature type="region of interest" description="Disordered" evidence="1">
    <location>
        <begin position="1"/>
        <end position="67"/>
    </location>
</feature>